<gene>
    <name evidence="1" type="ORF">PGLA1383_LOCUS39126</name>
</gene>
<accession>A0A813G616</accession>
<evidence type="ECO:0000313" key="1">
    <source>
        <dbReference type="EMBL" id="CAE8621608.1"/>
    </source>
</evidence>
<evidence type="ECO:0000313" key="2">
    <source>
        <dbReference type="Proteomes" id="UP000654075"/>
    </source>
</evidence>
<proteinExistence type="predicted"/>
<reference evidence="1" key="1">
    <citation type="submission" date="2021-02" db="EMBL/GenBank/DDBJ databases">
        <authorList>
            <person name="Dougan E. K."/>
            <person name="Rhodes N."/>
            <person name="Thang M."/>
            <person name="Chan C."/>
        </authorList>
    </citation>
    <scope>NUCLEOTIDE SEQUENCE</scope>
</reference>
<dbReference type="Proteomes" id="UP000654075">
    <property type="component" value="Unassembled WGS sequence"/>
</dbReference>
<keyword evidence="2" id="KW-1185">Reference proteome</keyword>
<name>A0A813G616_POLGL</name>
<dbReference type="EMBL" id="CAJNNV010027779">
    <property type="protein sequence ID" value="CAE8621608.1"/>
    <property type="molecule type" value="Genomic_DNA"/>
</dbReference>
<sequence length="1914" mass="214111">MAAAFAAWHGRVCMHKLLQRPRATALRAAMAPCVWSLATVFQTWQGWLSELQMERRHRMLQEELTARLESESGLNFLCGLFSLWHQVAKGQKQERKLETHLQQQSYQQLILQNRGSLQESAETSLWRSAMDTLLCRSVLAEWAALVQRQSRNSDASHVTDAADHARHHARVAVEQASAVLLRLQFCTTFQPVLAAWQREACFLRHKRQMLGDTVLPLVHGRSALASLTITFGAWRDLAANTTKGLGMARAASASALRAATHFLANCRSSDMFAALAAWQGQARMQKLLLRPRAMDLRVTMVQSAWSLAAIFRAWQDRVAELQRRAKHRALHEQLTGRLELATGLDFLSGVISLWRQVSKGHQAERKLETQLREQSAEASRWRSAMDTLLGKLEILLCRSVLTEWAALQSRRRTSDAILKAAGCFLAHSCCLQIAAAFAAWQLLAKTHRLLQRHRLSALRAVMVPSWSLSIILGDWRDWVAELRHTGRHRTQQAQLTARLESANAMNFLSSLLSLWHHIAKGHQLERNMETQLREQSQQQLMMLDSVDVQQSLEASRWQSAMQTYDGERSQYGAISVMEHASAVLSRLTDYRTLQPALAAWQRQVCCLRQKRYLLGAAVKLMLETSCSPEIVAAFAAWNKRTRTCKLLARPRMLALRAAMPPFWSLSAILRAWRDRVAEVQYHGHYDLVGLLSSWKQVSRGQQDHSAQQSLPISPRQSARDTLFRKVEVLICRAVLKEWALLAHRHSSDEERDNCEYAAEHARLQARVAVEQATVVLLRLETCTTFHPVFAAWQRQVCCLRQRRYVLGAVVLPLFQSRSALASLTVMFGAWRGQSAKGWQSLEASRWQSAIDTLLTKLEVLLCRAVLIEWAALARTAGELATVADSVDAALQSRRRTSDAILKAAGCFLAHGCSLQVAAAFAAWQLLAKTQKLLQRPRLLVLGAALAQPLPRALQGAILLAWRERALELRRQRSLERSRRSSERAIRAASGSVLRSRRDAHHLLAMASWRQVALSERGARQQLVEIHRLRRETMVQAVEAVESLLHKDVGSFLCNSWLRHSLLAWQQVVSRKHRRRSEFQLRAAALPDSSFQIWTAVAVLSVWRRCCEAPEDSAHCQLTDLAEQIFGVPKSPEAQTAEIAEGPDVPRDEGVASVQDILLMLTAFKSWALLMKSGTAGALLSHYEKRAEIALACTSAVLEHGQQHALVRGVLAIWREQAIPPIAHYQKRTQAALACTSAALALGHRRALLRSALEAWHSQAVPSVSDYKHRFKAALAWTSAALDHSHHSALLRHVLTAWLSQASPLTSAFQRDDNYEFQRAVFAIWRDQVIRPLSYYKQRTQVAFTSAVLAHGRCCSLLRGVLAMWRDAVPARIIPVCGNRPAVTAFVSSLLGRLDTACRLPVLFSAWASCVLVVAFRGRRVAAADNVFAGWGRRDIQVRVLSAWRSYSHGVRAHIVGEQQGLRIGVCQGGQPWIRSLDSATLRLMMLVWRSATSALEHGHCYALVHCVFITWRDQLGPSMSYYKQRTQVAFTSAVLAHGRCCSLLRGVLAMWRDAVPARIIPVCGNRPAVTAFVSSLLGRLDTACRLPVLFSAWASCVLVVASRGRRVAAADNVFAGWGRRDIQVRVLSAWRSYSHGVRAHIVGEQQVRLAREALRSFWLTWRALVMAHTFQLMEALCSPLTSSSHLAAAELAAAQLAAAASAQLATAHLASGRLAAAAAREAVHLLRSCIIAWRASLLAGDYASDVRMLQKRLRAAAAHVERASARSEVADRRAIAQEVLLTWKVFALGKAQEQFRKVFGLVRESPRGNWSCEAEGGQAPPEGAELSCRSALLGNAWIRPVLQAWREHCLQVRWREDVRLLEDERDQVLQELRRLREEGEQQGRHLLEVVALSHGSGALASSERRSSSCLSLAW</sequence>
<protein>
    <submittedName>
        <fullName evidence="1">Uncharacterized protein</fullName>
    </submittedName>
</protein>
<comment type="caution">
    <text evidence="1">The sequence shown here is derived from an EMBL/GenBank/DDBJ whole genome shotgun (WGS) entry which is preliminary data.</text>
</comment>
<organism evidence="1 2">
    <name type="scientific">Polarella glacialis</name>
    <name type="common">Dinoflagellate</name>
    <dbReference type="NCBI Taxonomy" id="89957"/>
    <lineage>
        <taxon>Eukaryota</taxon>
        <taxon>Sar</taxon>
        <taxon>Alveolata</taxon>
        <taxon>Dinophyceae</taxon>
        <taxon>Suessiales</taxon>
        <taxon>Suessiaceae</taxon>
        <taxon>Polarella</taxon>
    </lineage>
</organism>